<dbReference type="SUPFAM" id="SSF161084">
    <property type="entry name" value="MAPEG domain-like"/>
    <property type="match status" value="1"/>
</dbReference>
<accession>A0A1H4LUC7</accession>
<feature type="transmembrane region" description="Helical" evidence="5">
    <location>
        <begin position="85"/>
        <end position="104"/>
    </location>
</feature>
<proteinExistence type="predicted"/>
<protein>
    <recommendedName>
        <fullName evidence="8">MAPEG family protein</fullName>
    </recommendedName>
</protein>
<evidence type="ECO:0008006" key="8">
    <source>
        <dbReference type="Google" id="ProtNLM"/>
    </source>
</evidence>
<dbReference type="RefSeq" id="WP_092113205.1">
    <property type="nucleotide sequence ID" value="NZ_FNTH01000001.1"/>
</dbReference>
<dbReference type="OrthoDB" id="5516290at2"/>
<dbReference type="InterPro" id="IPR001129">
    <property type="entry name" value="Membr-assoc_MAPEG"/>
</dbReference>
<dbReference type="Proteomes" id="UP000198992">
    <property type="component" value="Unassembled WGS sequence"/>
</dbReference>
<evidence type="ECO:0000256" key="3">
    <source>
        <dbReference type="ARBA" id="ARBA00022989"/>
    </source>
</evidence>
<evidence type="ECO:0000256" key="2">
    <source>
        <dbReference type="ARBA" id="ARBA00022692"/>
    </source>
</evidence>
<gene>
    <name evidence="6" type="ORF">SAMN05444164_0112</name>
</gene>
<evidence type="ECO:0000313" key="7">
    <source>
        <dbReference type="Proteomes" id="UP000198992"/>
    </source>
</evidence>
<keyword evidence="3 5" id="KW-1133">Transmembrane helix</keyword>
<keyword evidence="2 5" id="KW-0812">Transmembrane</keyword>
<feature type="transmembrane region" description="Helical" evidence="5">
    <location>
        <begin position="116"/>
        <end position="138"/>
    </location>
</feature>
<evidence type="ECO:0000313" key="6">
    <source>
        <dbReference type="EMBL" id="SEB74301.1"/>
    </source>
</evidence>
<sequence>MSVQMVLLPVFIQIGLTFALLLGMATLRTRTLASGETKMADIALRQPNWPERATQLGNCFANQFELPVLFYVLIAIALPLRRADLFIVLMSWVFVVTRFAHAGIFVTSNDVRPRSLAWFAGVLVLAAMWLYFALKLLLLI</sequence>
<dbReference type="Pfam" id="PF01124">
    <property type="entry name" value="MAPEG"/>
    <property type="match status" value="1"/>
</dbReference>
<feature type="transmembrane region" description="Helical" evidence="5">
    <location>
        <begin position="60"/>
        <end position="78"/>
    </location>
</feature>
<reference evidence="6 7" key="1">
    <citation type="submission" date="2016-10" db="EMBL/GenBank/DDBJ databases">
        <authorList>
            <person name="de Groot N.N."/>
        </authorList>
    </citation>
    <scope>NUCLEOTIDE SEQUENCE [LARGE SCALE GENOMIC DNA]</scope>
    <source>
        <strain evidence="6 7">MT12</strain>
    </source>
</reference>
<dbReference type="InterPro" id="IPR023352">
    <property type="entry name" value="MAPEG-like_dom_sf"/>
</dbReference>
<comment type="subcellular location">
    <subcellularLocation>
        <location evidence="1">Membrane</location>
    </subcellularLocation>
</comment>
<organism evidence="6 7">
    <name type="scientific">Bradyrhizobium erythrophlei</name>
    <dbReference type="NCBI Taxonomy" id="1437360"/>
    <lineage>
        <taxon>Bacteria</taxon>
        <taxon>Pseudomonadati</taxon>
        <taxon>Pseudomonadota</taxon>
        <taxon>Alphaproteobacteria</taxon>
        <taxon>Hyphomicrobiales</taxon>
        <taxon>Nitrobacteraceae</taxon>
        <taxon>Bradyrhizobium</taxon>
    </lineage>
</organism>
<dbReference type="AlphaFoldDB" id="A0A1H4LUC7"/>
<name>A0A1H4LUC7_9BRAD</name>
<evidence type="ECO:0000256" key="5">
    <source>
        <dbReference type="SAM" id="Phobius"/>
    </source>
</evidence>
<dbReference type="GO" id="GO:0016020">
    <property type="term" value="C:membrane"/>
    <property type="evidence" value="ECO:0007669"/>
    <property type="project" value="UniProtKB-SubCell"/>
</dbReference>
<keyword evidence="4 5" id="KW-0472">Membrane</keyword>
<dbReference type="Gene3D" id="1.20.120.550">
    <property type="entry name" value="Membrane associated eicosanoid/glutathione metabolism-like domain"/>
    <property type="match status" value="1"/>
</dbReference>
<evidence type="ECO:0000256" key="4">
    <source>
        <dbReference type="ARBA" id="ARBA00023136"/>
    </source>
</evidence>
<dbReference type="EMBL" id="FNTH01000001">
    <property type="protein sequence ID" value="SEB74301.1"/>
    <property type="molecule type" value="Genomic_DNA"/>
</dbReference>
<evidence type="ECO:0000256" key="1">
    <source>
        <dbReference type="ARBA" id="ARBA00004370"/>
    </source>
</evidence>